<dbReference type="PANTHER" id="PTHR36181:SF4">
    <property type="entry name" value="LAGLIDADG ENDONUCLEASE"/>
    <property type="match status" value="1"/>
</dbReference>
<accession>A0A2D2LYQ5</accession>
<gene>
    <name evidence="3" type="primary">orf142</name>
</gene>
<dbReference type="InterPro" id="IPR004860">
    <property type="entry name" value="LAGLIDADG_dom"/>
</dbReference>
<dbReference type="RefSeq" id="YP_009443010.1">
    <property type="nucleotide sequence ID" value="NC_036340.1"/>
</dbReference>
<dbReference type="Pfam" id="PF00961">
    <property type="entry name" value="LAGLIDADG_1"/>
    <property type="match status" value="1"/>
</dbReference>
<evidence type="ECO:0000313" key="3">
    <source>
        <dbReference type="EMBL" id="ATR80210.1"/>
    </source>
</evidence>
<evidence type="ECO:0000259" key="2">
    <source>
        <dbReference type="Pfam" id="PF00961"/>
    </source>
</evidence>
<dbReference type="InterPro" id="IPR027434">
    <property type="entry name" value="Homing_endonucl"/>
</dbReference>
<dbReference type="EMBL" id="MF694646">
    <property type="protein sequence ID" value="ATR80210.1"/>
    <property type="molecule type" value="Genomic_DNA"/>
</dbReference>
<keyword evidence="3" id="KW-0496">Mitochondrion</keyword>
<organism evidence="3">
    <name type="scientific">Rhodotorula mucilaginosa</name>
    <name type="common">Yeast</name>
    <name type="synonym">Rhodotorula rubra</name>
    <dbReference type="NCBI Taxonomy" id="5537"/>
    <lineage>
        <taxon>Eukaryota</taxon>
        <taxon>Fungi</taxon>
        <taxon>Dikarya</taxon>
        <taxon>Basidiomycota</taxon>
        <taxon>Pucciniomycotina</taxon>
        <taxon>Microbotryomycetes</taxon>
        <taxon>Sporidiobolales</taxon>
        <taxon>Sporidiobolaceae</taxon>
        <taxon>Rhodotorula</taxon>
    </lineage>
</organism>
<dbReference type="SUPFAM" id="SSF55608">
    <property type="entry name" value="Homing endonucleases"/>
    <property type="match status" value="1"/>
</dbReference>
<protein>
    <submittedName>
        <fullName evidence="3">Putative LAGLIDADG endonuclease</fullName>
    </submittedName>
</protein>
<sequence length="142" mass="16468">MLQAVLPSAQWVLGFIDGEGCFHVAIQKNNTLRCGYQVQLQFCITQHIQDRELMDQLILFFGVGTVNNDGPLKVQYRIRGMDDLEYHLFPFLEKNPLLTKKRLDYEQFRAVHALMRKGLHLTPEGLAQIRLIKGLMNRSRVK</sequence>
<dbReference type="GO" id="GO:0005739">
    <property type="term" value="C:mitochondrion"/>
    <property type="evidence" value="ECO:0007669"/>
    <property type="project" value="UniProtKB-ARBA"/>
</dbReference>
<dbReference type="InterPro" id="IPR051289">
    <property type="entry name" value="LAGLIDADG_Endonuclease"/>
</dbReference>
<reference evidence="3" key="1">
    <citation type="journal article" date="2017" name="PeerJ">
        <title>Whole genome sequencing of Rhodotorula mucilaginosa isolated from the chewing stick (Distemonanthus benthamianus): insights into Rhodotorula phylogeny, mitogenome dynamics and carotenoid biosynthesis.</title>
        <authorList>
            <person name="Gan H.M."/>
            <person name="Thomas B.N."/>
            <person name="Cavanaugh N.T."/>
            <person name="Morales G.H."/>
            <person name="Mayers A.N."/>
            <person name="Savka M.A."/>
            <person name="Hudson A.O."/>
        </authorList>
    </citation>
    <scope>NUCLEOTIDE SEQUENCE</scope>
    <source>
        <strain evidence="3">RIT389</strain>
    </source>
</reference>
<keyword evidence="3" id="KW-0540">Nuclease</keyword>
<keyword evidence="3" id="KW-0255">Endonuclease</keyword>
<comment type="function">
    <text evidence="1">Mitochondrial DNA endonuclease involved in intron homing.</text>
</comment>
<evidence type="ECO:0000256" key="1">
    <source>
        <dbReference type="ARBA" id="ARBA00002670"/>
    </source>
</evidence>
<dbReference type="GO" id="GO:0004519">
    <property type="term" value="F:endonuclease activity"/>
    <property type="evidence" value="ECO:0007669"/>
    <property type="project" value="UniProtKB-KW"/>
</dbReference>
<feature type="domain" description="Homing endonuclease LAGLIDADG" evidence="2">
    <location>
        <begin position="13"/>
        <end position="112"/>
    </location>
</feature>
<name>A0A2D2LYQ5_RHOMI</name>
<geneLocation type="mitochondrion" evidence="3"/>
<dbReference type="Gene3D" id="3.10.28.10">
    <property type="entry name" value="Homing endonucleases"/>
    <property type="match status" value="1"/>
</dbReference>
<dbReference type="GeneID" id="35092677"/>
<proteinExistence type="predicted"/>
<dbReference type="AlphaFoldDB" id="A0A2D2LYQ5"/>
<keyword evidence="3" id="KW-0378">Hydrolase</keyword>
<dbReference type="PANTHER" id="PTHR36181">
    <property type="entry name" value="INTRON-ENCODED ENDONUCLEASE AI3-RELATED"/>
    <property type="match status" value="1"/>
</dbReference>